<dbReference type="GO" id="GO:0008270">
    <property type="term" value="F:zinc ion binding"/>
    <property type="evidence" value="ECO:0007669"/>
    <property type="project" value="InterPro"/>
</dbReference>
<accession>F4LS29</accession>
<keyword evidence="5" id="KW-0378">Hydrolase</keyword>
<organism evidence="9 10">
    <name type="scientific">Tepidanaerobacter acetatoxydans (strain DSM 21804 / JCM 16047 / Re1)</name>
    <dbReference type="NCBI Taxonomy" id="1209989"/>
    <lineage>
        <taxon>Bacteria</taxon>
        <taxon>Bacillati</taxon>
        <taxon>Bacillota</taxon>
        <taxon>Clostridia</taxon>
        <taxon>Thermosediminibacterales</taxon>
        <taxon>Tepidanaerobacteraceae</taxon>
        <taxon>Tepidanaerobacter</taxon>
    </lineage>
</organism>
<dbReference type="KEGG" id="tae:TepiRe1_2415"/>
<dbReference type="SUPFAM" id="SSF53187">
    <property type="entry name" value="Zn-dependent exopeptidases"/>
    <property type="match status" value="1"/>
</dbReference>
<evidence type="ECO:0000256" key="5">
    <source>
        <dbReference type="ARBA" id="ARBA00022801"/>
    </source>
</evidence>
<protein>
    <submittedName>
        <fullName evidence="9">Dipeptidase</fullName>
    </submittedName>
</protein>
<dbReference type="GO" id="GO:0008237">
    <property type="term" value="F:metallopeptidase activity"/>
    <property type="evidence" value="ECO:0007669"/>
    <property type="project" value="UniProtKB-KW"/>
</dbReference>
<dbReference type="GO" id="GO:0006508">
    <property type="term" value="P:proteolysis"/>
    <property type="evidence" value="ECO:0007669"/>
    <property type="project" value="UniProtKB-KW"/>
</dbReference>
<dbReference type="InterPro" id="IPR002933">
    <property type="entry name" value="Peptidase_M20"/>
</dbReference>
<reference evidence="10" key="1">
    <citation type="journal article" date="2013" name="Genome Announc.">
        <title>First genome sequence of a syntrophic acetate-oxidizing bacterium, Tepidanaerobacter acetatoxydans strain Re1.</title>
        <authorList>
            <person name="Manzoor S."/>
            <person name="Bongcam-Rudloff E."/>
            <person name="Schnurer A."/>
            <person name="Muller B."/>
        </authorList>
    </citation>
    <scope>NUCLEOTIDE SEQUENCE [LARGE SCALE GENOMIC DNA]</scope>
    <source>
        <strain evidence="10">Re1</strain>
    </source>
</reference>
<keyword evidence="4" id="KW-0479">Metal-binding</keyword>
<dbReference type="Proteomes" id="UP000010802">
    <property type="component" value="Chromosome"/>
</dbReference>
<dbReference type="HOGENOM" id="CLU_031786_0_0_9"/>
<dbReference type="InterPro" id="IPR001261">
    <property type="entry name" value="ArgE/DapE_CS"/>
</dbReference>
<keyword evidence="10" id="KW-1185">Reference proteome</keyword>
<keyword evidence="6" id="KW-0862">Zinc</keyword>
<dbReference type="STRING" id="1209989.TepRe1_2247"/>
<dbReference type="Pfam" id="PF01546">
    <property type="entry name" value="Peptidase_M20"/>
    <property type="match status" value="1"/>
</dbReference>
<evidence type="ECO:0000256" key="1">
    <source>
        <dbReference type="ARBA" id="ARBA00001947"/>
    </source>
</evidence>
<evidence type="ECO:0000256" key="3">
    <source>
        <dbReference type="ARBA" id="ARBA00022670"/>
    </source>
</evidence>
<name>F4LS29_TEPAE</name>
<dbReference type="GO" id="GO:0016805">
    <property type="term" value="F:dipeptidase activity"/>
    <property type="evidence" value="ECO:0007669"/>
    <property type="project" value="UniProtKB-KW"/>
</dbReference>
<keyword evidence="7" id="KW-0224">Dipeptidase</keyword>
<dbReference type="eggNOG" id="COG0624">
    <property type="taxonomic scope" value="Bacteria"/>
</dbReference>
<dbReference type="GO" id="GO:0008777">
    <property type="term" value="F:acetylornithine deacetylase activity"/>
    <property type="evidence" value="ECO:0007669"/>
    <property type="project" value="TreeGrafter"/>
</dbReference>
<proteinExistence type="inferred from homology"/>
<dbReference type="GO" id="GO:0006526">
    <property type="term" value="P:L-arginine biosynthetic process"/>
    <property type="evidence" value="ECO:0007669"/>
    <property type="project" value="TreeGrafter"/>
</dbReference>
<evidence type="ECO:0000256" key="2">
    <source>
        <dbReference type="ARBA" id="ARBA00006247"/>
    </source>
</evidence>
<evidence type="ECO:0000256" key="8">
    <source>
        <dbReference type="ARBA" id="ARBA00023049"/>
    </source>
</evidence>
<dbReference type="PANTHER" id="PTHR43808:SF31">
    <property type="entry name" value="N-ACETYL-L-CITRULLINE DEACETYLASE"/>
    <property type="match status" value="1"/>
</dbReference>
<dbReference type="EMBL" id="HF563609">
    <property type="protein sequence ID" value="CDI40982.1"/>
    <property type="molecule type" value="Genomic_DNA"/>
</dbReference>
<sequence length="375" mass="42386">MEQVLNDKIDEYKEKLLKSIIEVVNIPSVKDEPKDNAPFGDRIKEALFVTLDIAENLGFKTKNLDNYIGYAQYGDKEEGYIGVIGHLDVVPAGEGWKFPPFSGHIEDEKIYGRGVLDNKGPILAALYALYAIKESRLKLSKPVRIIFGTDEESGFNDVRYYLKKEKPPVMGFTPDCKYPVVYGERGRANIQFEIEYNDKNYKNAADEFFGFLNDYILSSKSCGDRLGIDFSDAEFGVMEMRGHNIHIEDSKFLFNLSLSYPAIVSIDEIIKRIKSKLSKNIKLNLLLNYNPVKFDKNSFLIKSLQKAYEEVTKLDGTPVTTTGGTYAKIMPNIVPFGPSFPGQKGISHNPNEYMSIEDIILNSKIFAQAIYNLAK</sequence>
<dbReference type="InterPro" id="IPR010964">
    <property type="entry name" value="M20A_pepV-rel"/>
</dbReference>
<evidence type="ECO:0000256" key="7">
    <source>
        <dbReference type="ARBA" id="ARBA00022997"/>
    </source>
</evidence>
<dbReference type="SUPFAM" id="SSF55031">
    <property type="entry name" value="Bacterial exopeptidase dimerisation domain"/>
    <property type="match status" value="1"/>
</dbReference>
<dbReference type="PROSITE" id="PS00758">
    <property type="entry name" value="ARGE_DAPE_CPG2_1"/>
    <property type="match status" value="1"/>
</dbReference>
<evidence type="ECO:0000313" key="9">
    <source>
        <dbReference type="EMBL" id="CDI40982.1"/>
    </source>
</evidence>
<dbReference type="Gene3D" id="3.40.630.10">
    <property type="entry name" value="Zn peptidases"/>
    <property type="match status" value="2"/>
</dbReference>
<dbReference type="RefSeq" id="WP_013779287.1">
    <property type="nucleotide sequence ID" value="NC_015519.1"/>
</dbReference>
<dbReference type="PANTHER" id="PTHR43808">
    <property type="entry name" value="ACETYLORNITHINE DEACETYLASE"/>
    <property type="match status" value="1"/>
</dbReference>
<evidence type="ECO:0000256" key="6">
    <source>
        <dbReference type="ARBA" id="ARBA00022833"/>
    </source>
</evidence>
<dbReference type="InterPro" id="IPR050072">
    <property type="entry name" value="Peptidase_M20A"/>
</dbReference>
<comment type="cofactor">
    <cofactor evidence="1">
        <name>Zn(2+)</name>
        <dbReference type="ChEBI" id="CHEBI:29105"/>
    </cofactor>
</comment>
<dbReference type="KEGG" id="tep:TepRe1_2247"/>
<dbReference type="NCBIfam" id="TIGR01887">
    <property type="entry name" value="dipeptidaselike"/>
    <property type="match status" value="1"/>
</dbReference>
<keyword evidence="3" id="KW-0645">Protease</keyword>
<dbReference type="AlphaFoldDB" id="F4LS29"/>
<keyword evidence="8" id="KW-0482">Metalloprotease</keyword>
<dbReference type="Gene3D" id="3.30.70.360">
    <property type="match status" value="1"/>
</dbReference>
<evidence type="ECO:0000313" key="10">
    <source>
        <dbReference type="Proteomes" id="UP000010802"/>
    </source>
</evidence>
<dbReference type="InterPro" id="IPR036264">
    <property type="entry name" value="Bact_exopeptidase_dim_dom"/>
</dbReference>
<dbReference type="OrthoDB" id="9761532at2"/>
<gene>
    <name evidence="9" type="ordered locus">TEPIRE1_2415</name>
</gene>
<comment type="similarity">
    <text evidence="2">Belongs to the peptidase M20A family.</text>
</comment>
<evidence type="ECO:0000256" key="4">
    <source>
        <dbReference type="ARBA" id="ARBA00022723"/>
    </source>
</evidence>